<evidence type="ECO:0000256" key="3">
    <source>
        <dbReference type="ARBA" id="ARBA00008281"/>
    </source>
</evidence>
<evidence type="ECO:0000313" key="12">
    <source>
        <dbReference type="EMBL" id="MBR7887672.1"/>
    </source>
</evidence>
<proteinExistence type="inferred from homology"/>
<keyword evidence="12" id="KW-0282">Flagellum</keyword>
<organism evidence="12 13">
    <name type="scientific">Marinomonas vulgaris</name>
    <dbReference type="NCBI Taxonomy" id="2823372"/>
    <lineage>
        <taxon>Bacteria</taxon>
        <taxon>Pseudomonadati</taxon>
        <taxon>Pseudomonadota</taxon>
        <taxon>Gammaproteobacteria</taxon>
        <taxon>Oceanospirillales</taxon>
        <taxon>Oceanospirillaceae</taxon>
        <taxon>Marinomonas</taxon>
    </lineage>
</organism>
<evidence type="ECO:0000256" key="8">
    <source>
        <dbReference type="ARBA" id="ARBA00022989"/>
    </source>
</evidence>
<keyword evidence="5 10" id="KW-0145">Chemotaxis</keyword>
<evidence type="ECO:0000313" key="13">
    <source>
        <dbReference type="Proteomes" id="UP000679722"/>
    </source>
</evidence>
<comment type="function">
    <text evidence="1 10">Controls the rotational direction of flagella during chemotaxis.</text>
</comment>
<keyword evidence="10" id="KW-0997">Cell inner membrane</keyword>
<feature type="chain" id="PRO_5047172812" description="Flagellar protein FliL" evidence="11">
    <location>
        <begin position="30"/>
        <end position="141"/>
    </location>
</feature>
<dbReference type="PANTHER" id="PTHR35091">
    <property type="entry name" value="FLAGELLAR PROTEIN FLIL"/>
    <property type="match status" value="1"/>
</dbReference>
<dbReference type="EMBL" id="JAGSSV010000001">
    <property type="protein sequence ID" value="MBR7887672.1"/>
    <property type="molecule type" value="Genomic_DNA"/>
</dbReference>
<keyword evidence="11" id="KW-0732">Signal</keyword>
<keyword evidence="12" id="KW-0966">Cell projection</keyword>
<evidence type="ECO:0000256" key="6">
    <source>
        <dbReference type="ARBA" id="ARBA00022692"/>
    </source>
</evidence>
<comment type="caution">
    <text evidence="12">The sequence shown here is derived from an EMBL/GenBank/DDBJ whole genome shotgun (WGS) entry which is preliminary data.</text>
</comment>
<dbReference type="RefSeq" id="WP_211535017.1">
    <property type="nucleotide sequence ID" value="NZ_JAGSSV010000001.1"/>
</dbReference>
<keyword evidence="4" id="KW-1003">Cell membrane</keyword>
<evidence type="ECO:0000256" key="9">
    <source>
        <dbReference type="ARBA" id="ARBA00023136"/>
    </source>
</evidence>
<protein>
    <recommendedName>
        <fullName evidence="10">Flagellar protein FliL</fullName>
    </recommendedName>
</protein>
<keyword evidence="8" id="KW-1133">Transmembrane helix</keyword>
<comment type="subcellular location">
    <subcellularLocation>
        <location evidence="10">Cell inner membrane</location>
    </subcellularLocation>
    <subcellularLocation>
        <location evidence="2">Cell membrane</location>
        <topology evidence="2">Single-pass membrane protein</topology>
    </subcellularLocation>
</comment>
<dbReference type="Pfam" id="PF03748">
    <property type="entry name" value="FliL"/>
    <property type="match status" value="1"/>
</dbReference>
<gene>
    <name evidence="12" type="ORF">J9B83_01875</name>
</gene>
<evidence type="ECO:0000256" key="7">
    <source>
        <dbReference type="ARBA" id="ARBA00022779"/>
    </source>
</evidence>
<dbReference type="InterPro" id="IPR005503">
    <property type="entry name" value="FliL"/>
</dbReference>
<evidence type="ECO:0000256" key="1">
    <source>
        <dbReference type="ARBA" id="ARBA00002254"/>
    </source>
</evidence>
<keyword evidence="6" id="KW-0812">Transmembrane</keyword>
<comment type="similarity">
    <text evidence="3 10">Belongs to the FliL family.</text>
</comment>
<evidence type="ECO:0000256" key="11">
    <source>
        <dbReference type="SAM" id="SignalP"/>
    </source>
</evidence>
<keyword evidence="9 10" id="KW-0472">Membrane</keyword>
<keyword evidence="13" id="KW-1185">Reference proteome</keyword>
<evidence type="ECO:0000256" key="4">
    <source>
        <dbReference type="ARBA" id="ARBA00022475"/>
    </source>
</evidence>
<dbReference type="Proteomes" id="UP000679722">
    <property type="component" value="Unassembled WGS sequence"/>
</dbReference>
<evidence type="ECO:0000256" key="5">
    <source>
        <dbReference type="ARBA" id="ARBA00022500"/>
    </source>
</evidence>
<reference evidence="12 13" key="1">
    <citation type="submission" date="2021-04" db="EMBL/GenBank/DDBJ databases">
        <authorList>
            <person name="Sun C."/>
        </authorList>
    </citation>
    <scope>NUCLEOTIDE SEQUENCE [LARGE SCALE GENOMIC DNA]</scope>
    <source>
        <strain evidence="12 13">A79</strain>
    </source>
</reference>
<evidence type="ECO:0000256" key="10">
    <source>
        <dbReference type="RuleBase" id="RU364125"/>
    </source>
</evidence>
<dbReference type="PANTHER" id="PTHR35091:SF2">
    <property type="entry name" value="FLAGELLAR PROTEIN FLIL"/>
    <property type="match status" value="1"/>
</dbReference>
<accession>A0ABS5H8B1</accession>
<keyword evidence="7 10" id="KW-0283">Flagellar rotation</keyword>
<reference evidence="13" key="2">
    <citation type="submission" date="2023-07" db="EMBL/GenBank/DDBJ databases">
        <title>Marinomonas vulgaris A79, complete genome.</title>
        <authorList>
            <person name="Ying J.-J."/>
        </authorList>
    </citation>
    <scope>NUCLEOTIDE SEQUENCE [LARGE SCALE GENOMIC DNA]</scope>
    <source>
        <strain evidence="13">A79</strain>
    </source>
</reference>
<sequence length="141" mass="15615">MSLTISLRHKITFLALLVLVCFTSINAYAEEEGEAVPTAYVELKPNFIVNHQSEDTRLRYIKAGITIRTDANSQLLIEDNMPLIRDALVMFLSARTQDQVTGAIAREKTRAEAAVAVNEALQNETGQSPVTDILFSSFVTQ</sequence>
<evidence type="ECO:0000256" key="2">
    <source>
        <dbReference type="ARBA" id="ARBA00004162"/>
    </source>
</evidence>
<keyword evidence="12" id="KW-0969">Cilium</keyword>
<feature type="signal peptide" evidence="11">
    <location>
        <begin position="1"/>
        <end position="29"/>
    </location>
</feature>
<name>A0ABS5H8B1_9GAMM</name>